<accession>A0A8J2SN67</accession>
<organism evidence="2 3">
    <name type="scientific">Pelagomonas calceolata</name>
    <dbReference type="NCBI Taxonomy" id="35677"/>
    <lineage>
        <taxon>Eukaryota</taxon>
        <taxon>Sar</taxon>
        <taxon>Stramenopiles</taxon>
        <taxon>Ochrophyta</taxon>
        <taxon>Pelagophyceae</taxon>
        <taxon>Pelagomonadales</taxon>
        <taxon>Pelagomonadaceae</taxon>
        <taxon>Pelagomonas</taxon>
    </lineage>
</organism>
<evidence type="ECO:0000313" key="2">
    <source>
        <dbReference type="EMBL" id="CAH0376303.1"/>
    </source>
</evidence>
<protein>
    <submittedName>
        <fullName evidence="2">Uncharacterized protein</fullName>
    </submittedName>
</protein>
<dbReference type="Proteomes" id="UP000789595">
    <property type="component" value="Unassembled WGS sequence"/>
</dbReference>
<evidence type="ECO:0000313" key="3">
    <source>
        <dbReference type="Proteomes" id="UP000789595"/>
    </source>
</evidence>
<comment type="caution">
    <text evidence="2">The sequence shown here is derived from an EMBL/GenBank/DDBJ whole genome shotgun (WGS) entry which is preliminary data.</text>
</comment>
<feature type="region of interest" description="Disordered" evidence="1">
    <location>
        <begin position="36"/>
        <end position="71"/>
    </location>
</feature>
<dbReference type="AlphaFoldDB" id="A0A8J2SN67"/>
<dbReference type="EMBL" id="CAKKNE010000005">
    <property type="protein sequence ID" value="CAH0376303.1"/>
    <property type="molecule type" value="Genomic_DNA"/>
</dbReference>
<name>A0A8J2SN67_9STRA</name>
<sequence length="349" mass="38179">MIDTSSGSTTAAVGFTALAVMGAYLCRHRLFCPEPPRSIVEEDDDNEERTPMVTTPVEPRPPPSRRLRFGDPIQRESPIPRLCDTPRWERERVYWQAHEYAQIRDNQRRLIETVLRSARQCGEGELPPPIPGESRRGLGLICEPGTNSGRAARVRSARRAVVEAQRDGYSPAQLADLAEELGAWATNNAREMGLKDAEAVGDFDFRSFSREIQSQGDIDSPPSTPETTTPIALKRRISLPKEPAASSPQSPSVIAHAQRHHEDKNTPVAHARRSSDGSQQPAEDDEHADGLGLASMIRNDSLTNLVEYGTEEAPATTQEAPDGAGLASMIRNDSLGDLSAMDIANTSEN</sequence>
<feature type="region of interest" description="Disordered" evidence="1">
    <location>
        <begin position="305"/>
        <end position="328"/>
    </location>
</feature>
<feature type="region of interest" description="Disordered" evidence="1">
    <location>
        <begin position="241"/>
        <end position="287"/>
    </location>
</feature>
<dbReference type="OrthoDB" id="10580097at2759"/>
<proteinExistence type="predicted"/>
<evidence type="ECO:0000256" key="1">
    <source>
        <dbReference type="SAM" id="MobiDB-lite"/>
    </source>
</evidence>
<gene>
    <name evidence="2" type="ORF">PECAL_5P08760</name>
</gene>
<keyword evidence="3" id="KW-1185">Reference proteome</keyword>
<reference evidence="2" key="1">
    <citation type="submission" date="2021-11" db="EMBL/GenBank/DDBJ databases">
        <authorList>
            <consortium name="Genoscope - CEA"/>
            <person name="William W."/>
        </authorList>
    </citation>
    <scope>NUCLEOTIDE SEQUENCE</scope>
</reference>